<accession>A6WEA7</accession>
<dbReference type="OrthoDB" id="5242601at2"/>
<dbReference type="HOGENOM" id="CLU_045699_0_0_11"/>
<gene>
    <name evidence="2" type="ordered locus">Krad_3683</name>
</gene>
<proteinExistence type="predicted"/>
<name>A6WEA7_KINRD</name>
<dbReference type="AlphaFoldDB" id="A6WEA7"/>
<reference evidence="3" key="1">
    <citation type="journal article" date="2008" name="PLoS ONE">
        <title>Survival in nuclear waste, extreme resistance, and potential applications gleaned from the genome sequence of Kineococcus radiotolerans SRS30216.</title>
        <authorList>
            <person name="Bagwell C.E."/>
            <person name="Bhat S."/>
            <person name="Hawkins G.M."/>
            <person name="Smith B.W."/>
            <person name="Biswas T."/>
            <person name="Hoover T.R."/>
            <person name="Saunders E."/>
            <person name="Han C.S."/>
            <person name="Tsodikov O.V."/>
            <person name="Shimkets L.J."/>
        </authorList>
    </citation>
    <scope>NUCLEOTIDE SEQUENCE [LARGE SCALE GENOMIC DNA]</scope>
    <source>
        <strain evidence="3">ATCC BAA-149 / DSM 14245 / SRS30216</strain>
    </source>
</reference>
<evidence type="ECO:0000259" key="1">
    <source>
        <dbReference type="Pfam" id="PF04230"/>
    </source>
</evidence>
<dbReference type="RefSeq" id="WP_012086584.1">
    <property type="nucleotide sequence ID" value="NC_009664.2"/>
</dbReference>
<evidence type="ECO:0000313" key="2">
    <source>
        <dbReference type="EMBL" id="ABS05146.1"/>
    </source>
</evidence>
<dbReference type="GO" id="GO:0016740">
    <property type="term" value="F:transferase activity"/>
    <property type="evidence" value="ECO:0007669"/>
    <property type="project" value="UniProtKB-KW"/>
</dbReference>
<dbReference type="STRING" id="266940.Krad_3683"/>
<dbReference type="Proteomes" id="UP000001116">
    <property type="component" value="Chromosome"/>
</dbReference>
<dbReference type="Pfam" id="PF04230">
    <property type="entry name" value="PS_pyruv_trans"/>
    <property type="match status" value="1"/>
</dbReference>
<dbReference type="eggNOG" id="COG5039">
    <property type="taxonomic scope" value="Bacteria"/>
</dbReference>
<dbReference type="KEGG" id="kra:Krad_3683"/>
<keyword evidence="2" id="KW-0808">Transferase</keyword>
<organism evidence="2 3">
    <name type="scientific">Kineococcus radiotolerans (strain ATCC BAA-149 / DSM 14245 / SRS30216)</name>
    <dbReference type="NCBI Taxonomy" id="266940"/>
    <lineage>
        <taxon>Bacteria</taxon>
        <taxon>Bacillati</taxon>
        <taxon>Actinomycetota</taxon>
        <taxon>Actinomycetes</taxon>
        <taxon>Kineosporiales</taxon>
        <taxon>Kineosporiaceae</taxon>
        <taxon>Kineococcus</taxon>
    </lineage>
</organism>
<dbReference type="InterPro" id="IPR007345">
    <property type="entry name" value="Polysacch_pyruvyl_Trfase"/>
</dbReference>
<keyword evidence="3" id="KW-1185">Reference proteome</keyword>
<dbReference type="EMBL" id="CP000750">
    <property type="protein sequence ID" value="ABS05146.1"/>
    <property type="molecule type" value="Genomic_DNA"/>
</dbReference>
<feature type="domain" description="Polysaccharide pyruvyl transferase" evidence="1">
    <location>
        <begin position="46"/>
        <end position="296"/>
    </location>
</feature>
<evidence type="ECO:0000313" key="3">
    <source>
        <dbReference type="Proteomes" id="UP000001116"/>
    </source>
</evidence>
<protein>
    <submittedName>
        <fullName evidence="2">Polysaccharide pyruvyl transferase</fullName>
    </submittedName>
</protein>
<sequence length="336" mass="37245">METQDPAPVSTTALVEGLRARLLDVVAELGLGSRPWTVVDYPNHLNCGDAALYLGLENIAASVGAPVLRVLDRSSYRPQHLDPGSLIVLQAGGNWGGLYPTHHRLRVRLLGDSRGRDVLQLPQSIQYADEHHREELRRAVAEHGRTTLLVRDQRSYDIAVRDYDCPVFLAPDAAFALGTMERLAPRTPLRLQVRTDKEGNAPADLALDGEVFDWLTARRGSLSWTTWQAMMAVNRLQRLPLGAAARVATVRAAHDLARHSVLRARDLLSAGEVVVTDRLHGHILCTLLSIPHVVVDDKFGKISALRNTWTSMDRGHRFAADWTEVTAAVDDLRRSR</sequence>